<dbReference type="AlphaFoldDB" id="A0A1W1CV97"/>
<accession>A0A1W1CV97</accession>
<evidence type="ECO:0000313" key="1">
    <source>
        <dbReference type="EMBL" id="SFV69744.1"/>
    </source>
</evidence>
<dbReference type="InterPro" id="IPR022148">
    <property type="entry name" value="CopG_antitoxin"/>
</dbReference>
<name>A0A1W1CV97_9ZZZZ</name>
<reference evidence="1" key="1">
    <citation type="submission" date="2016-10" db="EMBL/GenBank/DDBJ databases">
        <authorList>
            <person name="de Groot N.N."/>
        </authorList>
    </citation>
    <scope>NUCLEOTIDE SEQUENCE</scope>
</reference>
<dbReference type="Pfam" id="PF12441">
    <property type="entry name" value="CopG_antitoxin"/>
    <property type="match status" value="1"/>
</dbReference>
<organism evidence="1">
    <name type="scientific">hydrothermal vent metagenome</name>
    <dbReference type="NCBI Taxonomy" id="652676"/>
    <lineage>
        <taxon>unclassified sequences</taxon>
        <taxon>metagenomes</taxon>
        <taxon>ecological metagenomes</taxon>
    </lineage>
</organism>
<sequence>MKKLKQLPKFKNETEEATFWNEHDVTDYFNMQKAKPVRFSNLKKTTKSISLRLPVDMIEELKVKANAMDVPYQSLIKMFLTNALKTA</sequence>
<protein>
    <recommendedName>
        <fullName evidence="2">Helix-turn-helix protein, CopG family</fullName>
    </recommendedName>
</protein>
<gene>
    <name evidence="1" type="ORF">MNB_SM-6-196</name>
</gene>
<dbReference type="EMBL" id="FPHK01000135">
    <property type="protein sequence ID" value="SFV69744.1"/>
    <property type="molecule type" value="Genomic_DNA"/>
</dbReference>
<evidence type="ECO:0008006" key="2">
    <source>
        <dbReference type="Google" id="ProtNLM"/>
    </source>
</evidence>
<proteinExistence type="predicted"/>